<keyword evidence="4" id="KW-1185">Reference proteome</keyword>
<comment type="caution">
    <text evidence="3">The sequence shown here is derived from an EMBL/GenBank/DDBJ whole genome shotgun (WGS) entry which is preliminary data.</text>
</comment>
<dbReference type="InterPro" id="IPR050535">
    <property type="entry name" value="DNA_Repair-Maintenance_Comp"/>
</dbReference>
<dbReference type="GO" id="GO:0016787">
    <property type="term" value="F:hydrolase activity"/>
    <property type="evidence" value="ECO:0007669"/>
    <property type="project" value="UniProtKB-KW"/>
</dbReference>
<evidence type="ECO:0000313" key="4">
    <source>
        <dbReference type="Proteomes" id="UP000004191"/>
    </source>
</evidence>
<dbReference type="HOGENOM" id="CLU_026621_0_1_9"/>
<protein>
    <recommendedName>
        <fullName evidence="2">Calcineurin-like phosphoesterase domain-containing protein</fullName>
    </recommendedName>
</protein>
<reference evidence="3 4" key="1">
    <citation type="submission" date="2012-01" db="EMBL/GenBank/DDBJ databases">
        <title>The Genome Sequence of Helcococcus kunzii ATCC 51366.</title>
        <authorList>
            <consortium name="The Broad Institute Genome Sequencing Platform"/>
            <person name="Earl A."/>
            <person name="Ward D."/>
            <person name="Feldgarden M."/>
            <person name="Gevers D."/>
            <person name="Huys G."/>
            <person name="Young S.K."/>
            <person name="Zeng Q."/>
            <person name="Gargeya S."/>
            <person name="Fitzgerald M."/>
            <person name="Haas B."/>
            <person name="Abouelleil A."/>
            <person name="Alvarado L."/>
            <person name="Arachchi H.M."/>
            <person name="Berlin A."/>
            <person name="Chapman S.B."/>
            <person name="Gearin G."/>
            <person name="Goldberg J."/>
            <person name="Griggs A."/>
            <person name="Gujja S."/>
            <person name="Hansen M."/>
            <person name="Heiman D."/>
            <person name="Howarth C."/>
            <person name="Larimer J."/>
            <person name="Lui A."/>
            <person name="MacDonald P.J.P."/>
            <person name="McCowen C."/>
            <person name="Montmayeur A."/>
            <person name="Murphy C."/>
            <person name="Neiman D."/>
            <person name="Pearson M."/>
            <person name="Priest M."/>
            <person name="Roberts A."/>
            <person name="Saif S."/>
            <person name="Shea T."/>
            <person name="Sisk P."/>
            <person name="Stolte C."/>
            <person name="Sykes S."/>
            <person name="Wortman J."/>
            <person name="Nusbaum C."/>
            <person name="Birren B."/>
        </authorList>
    </citation>
    <scope>NUCLEOTIDE SEQUENCE [LARGE SCALE GENOMIC DNA]</scope>
    <source>
        <strain evidence="3 4">ATCC 51366</strain>
    </source>
</reference>
<keyword evidence="1" id="KW-0378">Hydrolase</keyword>
<proteinExistence type="predicted"/>
<evidence type="ECO:0000313" key="3">
    <source>
        <dbReference type="EMBL" id="EHR35654.1"/>
    </source>
</evidence>
<dbReference type="STRING" id="883114.HMPREF9709_00345"/>
<gene>
    <name evidence="3" type="ORF">HMPREF9709_00345</name>
</gene>
<dbReference type="Gene3D" id="3.60.21.10">
    <property type="match status" value="1"/>
</dbReference>
<sequence length="364" mass="42097">MNKIRIAHLADFHLGAQLNGRKELNEKVNKALIKSLVNIFDVLNSAKVQLVLIAGDFYESSNIDTSLKSQIKEIFSNFNGKIVISPGNHDYISLESVYFEEWPKNTYIFTSENVDYFEFNEINTRVYGFAFTNSHIREHLISNIGVIDDSYINIGVFHGQIDSTENSYHPIFAEDILNSNLDYIALGHVHKRSEINQIGRTYYAYSGNPVGRGFDETGEKGIYLGDISKDKNGLYFYKIDNSEFHIVNLEIEDFESQNELANFIKRKLEEKFGVNYKKHYYRLILNGYLKKDQTINIDIIESMMTDFNYIEIIDNTNLYMDFDEISHEKSLKGKFVKKVLTENISAEDKKKILDIGVRAFEDLL</sequence>
<accession>H3NLY4</accession>
<dbReference type="SUPFAM" id="SSF56300">
    <property type="entry name" value="Metallo-dependent phosphatases"/>
    <property type="match status" value="1"/>
</dbReference>
<evidence type="ECO:0000259" key="2">
    <source>
        <dbReference type="Pfam" id="PF00149"/>
    </source>
</evidence>
<feature type="domain" description="Calcineurin-like phosphoesterase" evidence="2">
    <location>
        <begin position="4"/>
        <end position="191"/>
    </location>
</feature>
<dbReference type="eggNOG" id="COG0420">
    <property type="taxonomic scope" value="Bacteria"/>
</dbReference>
<dbReference type="PANTHER" id="PTHR30337">
    <property type="entry name" value="COMPONENT OF ATP-DEPENDENT DSDNA EXONUCLEASE"/>
    <property type="match status" value="1"/>
</dbReference>
<dbReference type="RefSeq" id="WP_005397353.1">
    <property type="nucleotide sequence ID" value="NZ_JH601088.1"/>
</dbReference>
<dbReference type="GeneID" id="96998356"/>
<dbReference type="InterPro" id="IPR041796">
    <property type="entry name" value="Mre11_N"/>
</dbReference>
<dbReference type="InterPro" id="IPR029052">
    <property type="entry name" value="Metallo-depent_PP-like"/>
</dbReference>
<organism evidence="3 4">
    <name type="scientific">Helcococcus kunzii ATCC 51366</name>
    <dbReference type="NCBI Taxonomy" id="883114"/>
    <lineage>
        <taxon>Bacteria</taxon>
        <taxon>Bacillati</taxon>
        <taxon>Bacillota</taxon>
        <taxon>Tissierellia</taxon>
        <taxon>Tissierellales</taxon>
        <taxon>Peptoniphilaceae</taxon>
        <taxon>Helcococcus</taxon>
    </lineage>
</organism>
<name>H3NLY4_9FIRM</name>
<dbReference type="Proteomes" id="UP000004191">
    <property type="component" value="Unassembled WGS sequence"/>
</dbReference>
<dbReference type="CDD" id="cd00840">
    <property type="entry name" value="MPP_Mre11_N"/>
    <property type="match status" value="1"/>
</dbReference>
<dbReference type="EMBL" id="AGEI01000011">
    <property type="protein sequence ID" value="EHR35654.1"/>
    <property type="molecule type" value="Genomic_DNA"/>
</dbReference>
<dbReference type="PANTHER" id="PTHR30337:SF7">
    <property type="entry name" value="PHOSPHOESTERASE"/>
    <property type="match status" value="1"/>
</dbReference>
<dbReference type="InterPro" id="IPR004843">
    <property type="entry name" value="Calcineurin-like_PHP"/>
</dbReference>
<dbReference type="PATRIC" id="fig|883114.3.peg.340"/>
<dbReference type="Pfam" id="PF00149">
    <property type="entry name" value="Metallophos"/>
    <property type="match status" value="1"/>
</dbReference>
<dbReference type="AlphaFoldDB" id="H3NLY4"/>
<evidence type="ECO:0000256" key="1">
    <source>
        <dbReference type="ARBA" id="ARBA00022801"/>
    </source>
</evidence>